<dbReference type="Gene3D" id="2.90.10.10">
    <property type="entry name" value="Bulb-type lectin domain"/>
    <property type="match status" value="1"/>
</dbReference>
<keyword evidence="4" id="KW-1185">Reference proteome</keyword>
<dbReference type="SUPFAM" id="SSF51110">
    <property type="entry name" value="alpha-D-mannose-specific plant lectins"/>
    <property type="match status" value="1"/>
</dbReference>
<gene>
    <name evidence="3" type="ORF">FHU37_000894</name>
</gene>
<accession>A0A852ZZD3</accession>
<keyword evidence="1" id="KW-0732">Signal</keyword>
<feature type="chain" id="PRO_5032729468" description="Bulb-type lectin domain-containing protein" evidence="1">
    <location>
        <begin position="30"/>
        <end position="165"/>
    </location>
</feature>
<dbReference type="Gene3D" id="2.90.10.30">
    <property type="match status" value="1"/>
</dbReference>
<evidence type="ECO:0000313" key="4">
    <source>
        <dbReference type="Proteomes" id="UP000567795"/>
    </source>
</evidence>
<dbReference type="PROSITE" id="PS50927">
    <property type="entry name" value="BULB_LECTIN"/>
    <property type="match status" value="1"/>
</dbReference>
<comment type="caution">
    <text evidence="3">The sequence shown here is derived from an EMBL/GenBank/DDBJ whole genome shotgun (WGS) entry which is preliminary data.</text>
</comment>
<feature type="domain" description="Bulb-type lectin" evidence="2">
    <location>
        <begin position="56"/>
        <end position="163"/>
    </location>
</feature>
<dbReference type="EMBL" id="JACBZD010000001">
    <property type="protein sequence ID" value="NYI03951.1"/>
    <property type="molecule type" value="Genomic_DNA"/>
</dbReference>
<dbReference type="AlphaFoldDB" id="A0A852ZZD3"/>
<dbReference type="RefSeq" id="WP_246449557.1">
    <property type="nucleotide sequence ID" value="NZ_JACBZD010000001.1"/>
</dbReference>
<dbReference type="InterPro" id="IPR036426">
    <property type="entry name" value="Bulb-type_lectin_dom_sf"/>
</dbReference>
<protein>
    <recommendedName>
        <fullName evidence="2">Bulb-type lectin domain-containing protein</fullName>
    </recommendedName>
</protein>
<evidence type="ECO:0000256" key="1">
    <source>
        <dbReference type="SAM" id="SignalP"/>
    </source>
</evidence>
<evidence type="ECO:0000259" key="2">
    <source>
        <dbReference type="PROSITE" id="PS50927"/>
    </source>
</evidence>
<sequence>MFKVHRSMAVAVAAVTLALGGMTAGGAQAAMVAQTEQSATVIQAAPEAQLRGDLILHAEDPANILEQNEAWVSPNGRASLIMQGDGNLVLYCDGEPVWQARDVWPNGYVAVFQSDGNFVVYDIDGNPIWASNTAGQGAYLAVQNDCNVVIYDRNGVPIWHTNTAS</sequence>
<evidence type="ECO:0000313" key="3">
    <source>
        <dbReference type="EMBL" id="NYI03951.1"/>
    </source>
</evidence>
<dbReference type="SMART" id="SM00108">
    <property type="entry name" value="B_lectin"/>
    <property type="match status" value="1"/>
</dbReference>
<feature type="signal peptide" evidence="1">
    <location>
        <begin position="1"/>
        <end position="29"/>
    </location>
</feature>
<proteinExistence type="predicted"/>
<dbReference type="CDD" id="cd00028">
    <property type="entry name" value="B_lectin"/>
    <property type="match status" value="1"/>
</dbReference>
<dbReference type="InterPro" id="IPR001480">
    <property type="entry name" value="Bulb-type_lectin_dom"/>
</dbReference>
<organism evidence="3 4">
    <name type="scientific">Allostreptomyces psammosilenae</name>
    <dbReference type="NCBI Taxonomy" id="1892865"/>
    <lineage>
        <taxon>Bacteria</taxon>
        <taxon>Bacillati</taxon>
        <taxon>Actinomycetota</taxon>
        <taxon>Actinomycetes</taxon>
        <taxon>Kitasatosporales</taxon>
        <taxon>Streptomycetaceae</taxon>
        <taxon>Allostreptomyces</taxon>
    </lineage>
</organism>
<name>A0A852ZZD3_9ACTN</name>
<dbReference type="Proteomes" id="UP000567795">
    <property type="component" value="Unassembled WGS sequence"/>
</dbReference>
<reference evidence="3 4" key="1">
    <citation type="submission" date="2020-07" db="EMBL/GenBank/DDBJ databases">
        <title>Sequencing the genomes of 1000 actinobacteria strains.</title>
        <authorList>
            <person name="Klenk H.-P."/>
        </authorList>
    </citation>
    <scope>NUCLEOTIDE SEQUENCE [LARGE SCALE GENOMIC DNA]</scope>
    <source>
        <strain evidence="3 4">DSM 42178</strain>
    </source>
</reference>